<dbReference type="PANTHER" id="PTHR10009">
    <property type="entry name" value="PROTEIN YELLOW-RELATED"/>
    <property type="match status" value="1"/>
</dbReference>
<dbReference type="InterPro" id="IPR011042">
    <property type="entry name" value="6-blade_b-propeller_TolB-like"/>
</dbReference>
<evidence type="ECO:0008006" key="6">
    <source>
        <dbReference type="Google" id="ProtNLM"/>
    </source>
</evidence>
<dbReference type="SUPFAM" id="SSF63829">
    <property type="entry name" value="Calcium-dependent phosphotriesterase"/>
    <property type="match status" value="1"/>
</dbReference>
<keyword evidence="5" id="KW-0614">Plasmid</keyword>
<organism evidence="5">
    <name type="scientific">Methylobacterium bullatum</name>
    <dbReference type="NCBI Taxonomy" id="570505"/>
    <lineage>
        <taxon>Bacteria</taxon>
        <taxon>Pseudomonadati</taxon>
        <taxon>Pseudomonadota</taxon>
        <taxon>Alphaproteobacteria</taxon>
        <taxon>Hyphomicrobiales</taxon>
        <taxon>Methylobacteriaceae</taxon>
        <taxon>Methylobacterium</taxon>
    </lineage>
</organism>
<dbReference type="Pfam" id="PF03022">
    <property type="entry name" value="MRJP"/>
    <property type="match status" value="1"/>
</dbReference>
<keyword evidence="2" id="KW-0964">Secreted</keyword>
<dbReference type="PANTHER" id="PTHR10009:SF18">
    <property type="entry name" value="PROTEIN YELLOW-LIKE PROTEIN"/>
    <property type="match status" value="1"/>
</dbReference>
<reference evidence="5" key="1">
    <citation type="submission" date="2019-12" db="EMBL/GenBank/DDBJ databases">
        <authorList>
            <person name="Cremers G."/>
        </authorList>
    </citation>
    <scope>NUCLEOTIDE SEQUENCE</scope>
    <source>
        <strain evidence="5">Mbul2</strain>
        <plasmid evidence="5">1</plasmid>
    </source>
</reference>
<gene>
    <name evidence="5" type="ORF">MBLL_00346</name>
</gene>
<dbReference type="RefSeq" id="WP_339158917.1">
    <property type="nucleotide sequence ID" value="NZ_LR743510.1"/>
</dbReference>
<feature type="signal peptide" evidence="4">
    <location>
        <begin position="1"/>
        <end position="26"/>
    </location>
</feature>
<sequence>MTSSTTTRAALAALLLSGTIATGAAAAEAQPGPAAGTLTKVASFEHQVTGVTVSKDGRVFVNFPRWTEDSAVSVAEVKDGRITPFPDAEWNAWRNARKDDVSAGDHWICVQSVVASPDGNLWVLDPAAPGMAAVVKNGPKLVEIDLKTNRPARTIAFDEAVAPQGSYLNDVRFSPDGKTAYITDSGASGALVVVDLASGKARRLLDGDPTTQPDKTVTVTYEGRPLRRPDGRGVEFAADGIALSPDGDTLYWQAIKGRTLYSLPTSSLTGWMTSSLVPEALSDRSLSGKVETVGDNGPADGLIISRKDGRMYVTSPQDDSIKVRDLSAKGSALTTLIQDKRLRWPDTFAEGPDGTLYVTTSRIQDSAFYKPDAPAALPTDLWSIKPPASDATGSTTIPSAR</sequence>
<evidence type="ECO:0000256" key="2">
    <source>
        <dbReference type="ARBA" id="ARBA00022525"/>
    </source>
</evidence>
<name>A0A679JPX6_9HYPH</name>
<protein>
    <recommendedName>
        <fullName evidence="6">Major royal jelly protein</fullName>
    </recommendedName>
</protein>
<dbReference type="AlphaFoldDB" id="A0A679JPX6"/>
<evidence type="ECO:0000256" key="4">
    <source>
        <dbReference type="SAM" id="SignalP"/>
    </source>
</evidence>
<accession>A0A679JPX6</accession>
<proteinExistence type="predicted"/>
<dbReference type="GO" id="GO:0005576">
    <property type="term" value="C:extracellular region"/>
    <property type="evidence" value="ECO:0007669"/>
    <property type="project" value="UniProtKB-SubCell"/>
</dbReference>
<evidence type="ECO:0000313" key="5">
    <source>
        <dbReference type="EMBL" id="CAA2136807.1"/>
    </source>
</evidence>
<feature type="compositionally biased region" description="Polar residues" evidence="3">
    <location>
        <begin position="391"/>
        <end position="401"/>
    </location>
</feature>
<keyword evidence="4" id="KW-0732">Signal</keyword>
<comment type="subcellular location">
    <subcellularLocation>
        <location evidence="1">Secreted</location>
    </subcellularLocation>
</comment>
<dbReference type="EMBL" id="LR743510">
    <property type="protein sequence ID" value="CAA2136807.1"/>
    <property type="molecule type" value="Genomic_DNA"/>
</dbReference>
<feature type="region of interest" description="Disordered" evidence="3">
    <location>
        <begin position="380"/>
        <end position="401"/>
    </location>
</feature>
<evidence type="ECO:0000256" key="1">
    <source>
        <dbReference type="ARBA" id="ARBA00004613"/>
    </source>
</evidence>
<dbReference type="InterPro" id="IPR017996">
    <property type="entry name" value="MRJP/yellow-related"/>
</dbReference>
<geneLocation type="plasmid" evidence="5">
    <name>1</name>
</geneLocation>
<feature type="chain" id="PRO_5025448865" description="Major royal jelly protein" evidence="4">
    <location>
        <begin position="27"/>
        <end position="401"/>
    </location>
</feature>
<dbReference type="Gene3D" id="2.120.10.30">
    <property type="entry name" value="TolB, C-terminal domain"/>
    <property type="match status" value="1"/>
</dbReference>
<evidence type="ECO:0000256" key="3">
    <source>
        <dbReference type="SAM" id="MobiDB-lite"/>
    </source>
</evidence>